<keyword evidence="1" id="KW-0560">Oxidoreductase</keyword>
<evidence type="ECO:0000313" key="3">
    <source>
        <dbReference type="EMBL" id="TDD83510.1"/>
    </source>
</evidence>
<dbReference type="EMBL" id="SMKY01000053">
    <property type="protein sequence ID" value="TDD83510.1"/>
    <property type="molecule type" value="Genomic_DNA"/>
</dbReference>
<dbReference type="Pfam" id="PF01613">
    <property type="entry name" value="Flavin_Reduct"/>
    <property type="match status" value="1"/>
</dbReference>
<dbReference type="PANTHER" id="PTHR30466:SF1">
    <property type="entry name" value="FMN REDUCTASE (NADH) RUTF"/>
    <property type="match status" value="1"/>
</dbReference>
<name>A0A4R5BF52_9ACTN</name>
<dbReference type="SMART" id="SM00903">
    <property type="entry name" value="Flavin_Reduct"/>
    <property type="match status" value="1"/>
</dbReference>
<dbReference type="OrthoDB" id="9792858at2"/>
<dbReference type="AlphaFoldDB" id="A0A4R5BF52"/>
<dbReference type="Gene3D" id="2.30.110.10">
    <property type="entry name" value="Electron Transport, Fmn-binding Protein, Chain A"/>
    <property type="match status" value="1"/>
</dbReference>
<dbReference type="PANTHER" id="PTHR30466">
    <property type="entry name" value="FLAVIN REDUCTASE"/>
    <property type="match status" value="1"/>
</dbReference>
<proteinExistence type="predicted"/>
<dbReference type="InterPro" id="IPR050268">
    <property type="entry name" value="NADH-dep_flavin_reductase"/>
</dbReference>
<protein>
    <submittedName>
        <fullName evidence="3">Flavin reductase</fullName>
    </submittedName>
</protein>
<comment type="caution">
    <text evidence="3">The sequence shown here is derived from an EMBL/GenBank/DDBJ whole genome shotgun (WGS) entry which is preliminary data.</text>
</comment>
<evidence type="ECO:0000313" key="4">
    <source>
        <dbReference type="Proteomes" id="UP000295578"/>
    </source>
</evidence>
<gene>
    <name evidence="3" type="ORF">E1293_14640</name>
</gene>
<dbReference type="GO" id="GO:0010181">
    <property type="term" value="F:FMN binding"/>
    <property type="evidence" value="ECO:0007669"/>
    <property type="project" value="InterPro"/>
</dbReference>
<dbReference type="SUPFAM" id="SSF50475">
    <property type="entry name" value="FMN-binding split barrel"/>
    <property type="match status" value="1"/>
</dbReference>
<feature type="domain" description="Flavin reductase like" evidence="2">
    <location>
        <begin position="13"/>
        <end position="160"/>
    </location>
</feature>
<dbReference type="InterPro" id="IPR002563">
    <property type="entry name" value="Flavin_Rdtase-like_dom"/>
</dbReference>
<evidence type="ECO:0000256" key="1">
    <source>
        <dbReference type="ARBA" id="ARBA00023002"/>
    </source>
</evidence>
<accession>A0A4R5BF52</accession>
<sequence>MSALDPARLRRALGAYATGVTVVTAGRPRPHGMTANSFTSVSLDPPLILVCVGRGANMHRNLLTGDQFGVSVLGAGQQAVARHFADPARALGAAQFDAVDWHPGVLTGVPLITGALAGFECEVWRRYDGGDHTIFTARLLSMARRDDDGALLFFDGRFHPLRPERTEVTA</sequence>
<reference evidence="3 4" key="1">
    <citation type="submission" date="2019-03" db="EMBL/GenBank/DDBJ databases">
        <title>Draft genome sequences of novel Actinobacteria.</title>
        <authorList>
            <person name="Sahin N."/>
            <person name="Ay H."/>
            <person name="Saygin H."/>
        </authorList>
    </citation>
    <scope>NUCLEOTIDE SEQUENCE [LARGE SCALE GENOMIC DNA]</scope>
    <source>
        <strain evidence="3 4">DSM 45941</strain>
    </source>
</reference>
<evidence type="ECO:0000259" key="2">
    <source>
        <dbReference type="SMART" id="SM00903"/>
    </source>
</evidence>
<dbReference type="RefSeq" id="WP_132197927.1">
    <property type="nucleotide sequence ID" value="NZ_SMKY01000053.1"/>
</dbReference>
<dbReference type="GO" id="GO:0042602">
    <property type="term" value="F:riboflavin reductase (NADPH) activity"/>
    <property type="evidence" value="ECO:0007669"/>
    <property type="project" value="TreeGrafter"/>
</dbReference>
<dbReference type="Proteomes" id="UP000295578">
    <property type="component" value="Unassembled WGS sequence"/>
</dbReference>
<dbReference type="InterPro" id="IPR012349">
    <property type="entry name" value="Split_barrel_FMN-bd"/>
</dbReference>
<keyword evidence="4" id="KW-1185">Reference proteome</keyword>
<organism evidence="3 4">
    <name type="scientific">Actinomadura darangshiensis</name>
    <dbReference type="NCBI Taxonomy" id="705336"/>
    <lineage>
        <taxon>Bacteria</taxon>
        <taxon>Bacillati</taxon>
        <taxon>Actinomycetota</taxon>
        <taxon>Actinomycetes</taxon>
        <taxon>Streptosporangiales</taxon>
        <taxon>Thermomonosporaceae</taxon>
        <taxon>Actinomadura</taxon>
    </lineage>
</organism>